<dbReference type="STRING" id="1027371.GOALK_060_01550"/>
<proteinExistence type="predicted"/>
<sequence length="166" mass="17691">MIRAFVATAAALVLLAGCSSEKDAPQQASALPGVMTAQPLTASDLAERLKTSIPEVVKIIEITEENDPNNLIGRPNGYTTAFVIEDSRVGCLELPGSSIGVDCGAMVEQWPDHASAQARADYIQRVLKGAPMLGQEYDTVRGDAVLRVSGDLKPSEAERYKEVFAS</sequence>
<dbReference type="eggNOG" id="ENOG5030K96">
    <property type="taxonomic scope" value="Bacteria"/>
</dbReference>
<comment type="caution">
    <text evidence="1">The sequence shown here is derived from an EMBL/GenBank/DDBJ whole genome shotgun (WGS) entry which is preliminary data.</text>
</comment>
<dbReference type="Proteomes" id="UP000003558">
    <property type="component" value="Unassembled WGS sequence"/>
</dbReference>
<accession>F9VWD3</accession>
<evidence type="ECO:0008006" key="3">
    <source>
        <dbReference type="Google" id="ProtNLM"/>
    </source>
</evidence>
<gene>
    <name evidence="1" type="ORF">GOALK_060_01550</name>
</gene>
<protein>
    <recommendedName>
        <fullName evidence="3">Lipoprotein</fullName>
    </recommendedName>
</protein>
<evidence type="ECO:0000313" key="1">
    <source>
        <dbReference type="EMBL" id="GAA12922.1"/>
    </source>
</evidence>
<reference evidence="1 2" key="1">
    <citation type="submission" date="2011-05" db="EMBL/GenBank/DDBJ databases">
        <title>Whole genome shotgun sequence of Gordonia alkanivorans NBRC 16433.</title>
        <authorList>
            <person name="Hosoyama A."/>
            <person name="Nakamura S."/>
            <person name="Takarada H."/>
            <person name="Tsuchikane K."/>
            <person name="Yamazaki S."/>
            <person name="Fujita N."/>
        </authorList>
    </citation>
    <scope>NUCLEOTIDE SEQUENCE [LARGE SCALE GENOMIC DNA]</scope>
    <source>
        <strain evidence="1 2">NBRC 16433</strain>
    </source>
</reference>
<dbReference type="EMBL" id="BACI01000060">
    <property type="protein sequence ID" value="GAA12922.1"/>
    <property type="molecule type" value="Genomic_DNA"/>
</dbReference>
<name>F9VWD3_9ACTN</name>
<dbReference type="PROSITE" id="PS51257">
    <property type="entry name" value="PROKAR_LIPOPROTEIN"/>
    <property type="match status" value="1"/>
</dbReference>
<evidence type="ECO:0000313" key="2">
    <source>
        <dbReference type="Proteomes" id="UP000003558"/>
    </source>
</evidence>
<organism evidence="1 2">
    <name type="scientific">Gordonia alkanivorans NBRC 16433</name>
    <dbReference type="NCBI Taxonomy" id="1027371"/>
    <lineage>
        <taxon>Bacteria</taxon>
        <taxon>Bacillati</taxon>
        <taxon>Actinomycetota</taxon>
        <taxon>Actinomycetes</taxon>
        <taxon>Mycobacteriales</taxon>
        <taxon>Gordoniaceae</taxon>
        <taxon>Gordonia</taxon>
    </lineage>
</organism>
<dbReference type="AlphaFoldDB" id="F9VWD3"/>